<gene>
    <name evidence="1" type="ORF">QAD02_016434</name>
</gene>
<evidence type="ECO:0000313" key="1">
    <source>
        <dbReference type="EMBL" id="KAJ8680647.1"/>
    </source>
</evidence>
<comment type="caution">
    <text evidence="1">The sequence shown here is derived from an EMBL/GenBank/DDBJ whole genome shotgun (WGS) entry which is preliminary data.</text>
</comment>
<proteinExistence type="predicted"/>
<protein>
    <submittedName>
        <fullName evidence="1">Uncharacterized protein</fullName>
    </submittedName>
</protein>
<reference evidence="1" key="1">
    <citation type="submission" date="2023-04" db="EMBL/GenBank/DDBJ databases">
        <title>A chromosome-level genome assembly of the parasitoid wasp Eretmocerus hayati.</title>
        <authorList>
            <person name="Zhong Y."/>
            <person name="Liu S."/>
            <person name="Liu Y."/>
        </authorList>
    </citation>
    <scope>NUCLEOTIDE SEQUENCE</scope>
    <source>
        <strain evidence="1">ZJU_SS_LIU_2023</strain>
    </source>
</reference>
<dbReference type="Proteomes" id="UP001239111">
    <property type="component" value="Chromosome 2"/>
</dbReference>
<keyword evidence="2" id="KW-1185">Reference proteome</keyword>
<name>A0ACC2PBG2_9HYME</name>
<dbReference type="EMBL" id="CM056742">
    <property type="protein sequence ID" value="KAJ8680647.1"/>
    <property type="molecule type" value="Genomic_DNA"/>
</dbReference>
<sequence length="117" mass="13202">MQESQSGLYVTVPENQQQAANDTQEIVIRTLGNTGTLTNSVRRSGTSGSKPQRTNSNANTGSSLDHRGKKIVAMPESLYNHFRPVEDNIPIEDMSQFLYFGQKLRYIFNHKVLRKCN</sequence>
<organism evidence="1 2">
    <name type="scientific">Eretmocerus hayati</name>
    <dbReference type="NCBI Taxonomy" id="131215"/>
    <lineage>
        <taxon>Eukaryota</taxon>
        <taxon>Metazoa</taxon>
        <taxon>Ecdysozoa</taxon>
        <taxon>Arthropoda</taxon>
        <taxon>Hexapoda</taxon>
        <taxon>Insecta</taxon>
        <taxon>Pterygota</taxon>
        <taxon>Neoptera</taxon>
        <taxon>Endopterygota</taxon>
        <taxon>Hymenoptera</taxon>
        <taxon>Apocrita</taxon>
        <taxon>Proctotrupomorpha</taxon>
        <taxon>Chalcidoidea</taxon>
        <taxon>Aphelinidae</taxon>
        <taxon>Aphelininae</taxon>
        <taxon>Eretmocerus</taxon>
    </lineage>
</organism>
<accession>A0ACC2PBG2</accession>
<evidence type="ECO:0000313" key="2">
    <source>
        <dbReference type="Proteomes" id="UP001239111"/>
    </source>
</evidence>